<dbReference type="EMBL" id="JARKNE010000010">
    <property type="protein sequence ID" value="KAK5793580.1"/>
    <property type="molecule type" value="Genomic_DNA"/>
</dbReference>
<accession>A0ABR0NEY6</accession>
<proteinExistence type="predicted"/>
<gene>
    <name evidence="1" type="ORF">PVK06_034732</name>
</gene>
<name>A0ABR0NEY6_GOSAR</name>
<protein>
    <submittedName>
        <fullName evidence="1">Uncharacterized protein</fullName>
    </submittedName>
</protein>
<keyword evidence="2" id="KW-1185">Reference proteome</keyword>
<comment type="caution">
    <text evidence="1">The sequence shown here is derived from an EMBL/GenBank/DDBJ whole genome shotgun (WGS) entry which is preliminary data.</text>
</comment>
<evidence type="ECO:0000313" key="2">
    <source>
        <dbReference type="Proteomes" id="UP001358586"/>
    </source>
</evidence>
<reference evidence="1 2" key="1">
    <citation type="submission" date="2023-03" db="EMBL/GenBank/DDBJ databases">
        <title>WGS of Gossypium arboreum.</title>
        <authorList>
            <person name="Yu D."/>
        </authorList>
    </citation>
    <scope>NUCLEOTIDE SEQUENCE [LARGE SCALE GENOMIC DNA]</scope>
    <source>
        <tissue evidence="1">Leaf</tissue>
    </source>
</reference>
<organism evidence="1 2">
    <name type="scientific">Gossypium arboreum</name>
    <name type="common">Tree cotton</name>
    <name type="synonym">Gossypium nanking</name>
    <dbReference type="NCBI Taxonomy" id="29729"/>
    <lineage>
        <taxon>Eukaryota</taxon>
        <taxon>Viridiplantae</taxon>
        <taxon>Streptophyta</taxon>
        <taxon>Embryophyta</taxon>
        <taxon>Tracheophyta</taxon>
        <taxon>Spermatophyta</taxon>
        <taxon>Magnoliopsida</taxon>
        <taxon>eudicotyledons</taxon>
        <taxon>Gunneridae</taxon>
        <taxon>Pentapetalae</taxon>
        <taxon>rosids</taxon>
        <taxon>malvids</taxon>
        <taxon>Malvales</taxon>
        <taxon>Malvaceae</taxon>
        <taxon>Malvoideae</taxon>
        <taxon>Gossypium</taxon>
    </lineage>
</organism>
<sequence>MVGGESSITTRRVTLLDFITEQWNIATIEPDNVALPYGSSYTIFYTYFGESEELQPTIVSLLSTQRPVSSPPTISPTPIVSSSSFNDTVLQEALDNDVSELGRGHKEKFPSLKLQDFVTYTIIKKFHLSPDLLQSLPQVLYFP</sequence>
<dbReference type="Proteomes" id="UP001358586">
    <property type="component" value="Chromosome 10"/>
</dbReference>
<evidence type="ECO:0000313" key="1">
    <source>
        <dbReference type="EMBL" id="KAK5793580.1"/>
    </source>
</evidence>